<evidence type="ECO:0000313" key="2">
    <source>
        <dbReference type="EMBL" id="KLV11147.1"/>
    </source>
</evidence>
<dbReference type="OrthoDB" id="5824591at2"/>
<dbReference type="EMBL" id="LDOU01000004">
    <property type="protein sequence ID" value="KLV11147.1"/>
    <property type="molecule type" value="Genomic_DNA"/>
</dbReference>
<dbReference type="Proteomes" id="UP000035909">
    <property type="component" value="Unassembled WGS sequence"/>
</dbReference>
<name>A0A0J1K9Y2_9GAMM</name>
<comment type="caution">
    <text evidence="2">The sequence shown here is derived from an EMBL/GenBank/DDBJ whole genome shotgun (WGS) entry which is preliminary data.</text>
</comment>
<feature type="signal peptide" evidence="1">
    <location>
        <begin position="1"/>
        <end position="19"/>
    </location>
</feature>
<reference evidence="2 3" key="1">
    <citation type="submission" date="2015-05" db="EMBL/GenBank/DDBJ databases">
        <title>Photobacterium galathea sp. nov.</title>
        <authorList>
            <person name="Machado H."/>
            <person name="Gram L."/>
        </authorList>
    </citation>
    <scope>NUCLEOTIDE SEQUENCE [LARGE SCALE GENOMIC DNA]</scope>
    <source>
        <strain evidence="2 3">DSM 22954</strain>
    </source>
</reference>
<protein>
    <submittedName>
        <fullName evidence="2">Uncharacterized protein</fullName>
    </submittedName>
</protein>
<keyword evidence="3" id="KW-1185">Reference proteome</keyword>
<gene>
    <name evidence="2" type="ORF">ABT57_04015</name>
</gene>
<organism evidence="2 3">
    <name type="scientific">Photobacterium ganghwense</name>
    <dbReference type="NCBI Taxonomy" id="320778"/>
    <lineage>
        <taxon>Bacteria</taxon>
        <taxon>Pseudomonadati</taxon>
        <taxon>Pseudomonadota</taxon>
        <taxon>Gammaproteobacteria</taxon>
        <taxon>Vibrionales</taxon>
        <taxon>Vibrionaceae</taxon>
        <taxon>Photobacterium</taxon>
    </lineage>
</organism>
<accession>A0A0J1K9Y2</accession>
<keyword evidence="1" id="KW-0732">Signal</keyword>
<dbReference type="PATRIC" id="fig|320778.3.peg.860"/>
<proteinExistence type="predicted"/>
<evidence type="ECO:0000313" key="3">
    <source>
        <dbReference type="Proteomes" id="UP000035909"/>
    </source>
</evidence>
<feature type="chain" id="PRO_5005254115" evidence="1">
    <location>
        <begin position="20"/>
        <end position="100"/>
    </location>
</feature>
<dbReference type="AlphaFoldDB" id="A0A0J1K9Y2"/>
<evidence type="ECO:0000256" key="1">
    <source>
        <dbReference type="SAM" id="SignalP"/>
    </source>
</evidence>
<sequence>MRSLIMLISVVFFSGQALAFGSGGSMGGNPGEASGGVNAKTALCLDVSGERIPGSYQTKLERQCDITGNTAVDLINFNNFYRNKPHNESLSDIRAKAHRT</sequence>